<dbReference type="GeneID" id="26625227"/>
<dbReference type="EMBL" id="KR080202">
    <property type="protein sequence ID" value="AKF14915.1"/>
    <property type="molecule type" value="Genomic_DNA"/>
</dbReference>
<dbReference type="RefSeq" id="YP_009198091.1">
    <property type="nucleotide sequence ID" value="NC_028791.1"/>
</dbReference>
<dbReference type="KEGG" id="vg:26625227"/>
<evidence type="ECO:0000313" key="2">
    <source>
        <dbReference type="Proteomes" id="UP000202037"/>
    </source>
</evidence>
<accession>A0A0F6WEQ9</accession>
<evidence type="ECO:0000313" key="1">
    <source>
        <dbReference type="EMBL" id="AKF14915.1"/>
    </source>
</evidence>
<sequence>MPDQTPQLGDQPIEPGYQRMMQDVAHALDIAFNGGAQGNDRQTGFVLLVFPFGSDDGRCNYISNGADRRDVLRLLEEQAARFRESL</sequence>
<keyword evidence="2" id="KW-1185">Reference proteome</keyword>
<protein>
    <submittedName>
        <fullName evidence="1">Uncharacterized protein</fullName>
    </submittedName>
</protein>
<proteinExistence type="predicted"/>
<dbReference type="Proteomes" id="UP000202037">
    <property type="component" value="Segment"/>
</dbReference>
<gene>
    <name evidence="1" type="primary">54</name>
    <name evidence="1" type="ORF">SEA_MOORETHEMARYER_54</name>
</gene>
<name>A0A0F6WEQ9_9CAUD</name>
<reference evidence="1 2" key="1">
    <citation type="journal article" date="2015" name="Genome Announc.">
        <title>Genome Sequences of Cluster G Mycobacteriophages Cambiare, FlagStaff, and MOOREtheMARYer.</title>
        <authorList>
            <person name="Pope W.H."/>
            <person name="Augustine D.A."/>
            <person name="Carroll D.C."/>
            <person name="Duncan J.C."/>
            <person name="Harwi K.M."/>
            <person name="Howry R."/>
            <person name="Jagessar B."/>
            <person name="Lum B.A."/>
            <person name="Meinert J.W."/>
            <person name="Migliozzi J.S."/>
            <person name="Milliken K.A."/>
            <person name="Mitchell C.J."/>
            <person name="Nalatwad A.S."/>
            <person name="Orlandini K.C."/>
            <person name="Rhein M.J."/>
            <person name="Saravanan V."/>
            <person name="Seese B.A."/>
            <person name="Schiebel J.G."/>
            <person name="Thomas K.B."/>
            <person name="Adkins N.L."/>
            <person name="Cohen K.L."/>
            <person name="Iyengar V.B."/>
            <person name="Kim H."/>
            <person name="Kramer Z.J."/>
            <person name="Montgomery M.T."/>
            <person name="Schafer C.E."/>
            <person name="Wilkes K.E."/>
            <person name="Grubb S.R."/>
            <person name="Warner M.H."/>
            <person name="Bowman C.A."/>
            <person name="Russell D.A."/>
            <person name="Hatfull G.F."/>
        </authorList>
    </citation>
    <scope>NUCLEOTIDE SEQUENCE [LARGE SCALE GENOMIC DNA]</scope>
</reference>
<organism evidence="1 2">
    <name type="scientific">Mycobacterium phage MOOREtheMARYer</name>
    <dbReference type="NCBI Taxonomy" id="1647309"/>
    <lineage>
        <taxon>Viruses</taxon>
        <taxon>Duplodnaviria</taxon>
        <taxon>Heunggongvirae</taxon>
        <taxon>Uroviricota</taxon>
        <taxon>Caudoviricetes</taxon>
        <taxon>Gclasvirinae</taxon>
        <taxon>Pinnievirus</taxon>
        <taxon>Pinnievirus moorethemaryer</taxon>
    </lineage>
</organism>